<dbReference type="EMBL" id="JAOSHN010000005">
    <property type="protein sequence ID" value="MCU7379121.1"/>
    <property type="molecule type" value="Genomic_DNA"/>
</dbReference>
<dbReference type="Proteomes" id="UP001065549">
    <property type="component" value="Unassembled WGS sequence"/>
</dbReference>
<comment type="subcellular location">
    <subcellularLocation>
        <location evidence="1">Cell membrane</location>
        <topology evidence="1">Multi-pass membrane protein</topology>
    </subcellularLocation>
</comment>
<dbReference type="InterPro" id="IPR022924">
    <property type="entry name" value="Cardiolipin_synthase"/>
</dbReference>
<evidence type="ECO:0000256" key="9">
    <source>
        <dbReference type="ARBA" id="ARBA00023136"/>
    </source>
</evidence>
<feature type="transmembrane region" description="Helical" evidence="13">
    <location>
        <begin position="42"/>
        <end position="59"/>
    </location>
</feature>
<evidence type="ECO:0000313" key="16">
    <source>
        <dbReference type="Proteomes" id="UP001065549"/>
    </source>
</evidence>
<evidence type="ECO:0000313" key="15">
    <source>
        <dbReference type="EMBL" id="MCU7379121.1"/>
    </source>
</evidence>
<dbReference type="AlphaFoldDB" id="A0A9J6QPJ8"/>
<dbReference type="Pfam" id="PF13396">
    <property type="entry name" value="PLDc_N"/>
    <property type="match status" value="1"/>
</dbReference>
<dbReference type="InterPro" id="IPR001736">
    <property type="entry name" value="PLipase_D/transphosphatidylase"/>
</dbReference>
<dbReference type="GO" id="GO:0008808">
    <property type="term" value="F:cardiolipin synthase activity"/>
    <property type="evidence" value="ECO:0007669"/>
    <property type="project" value="UniProtKB-UniRule"/>
</dbReference>
<dbReference type="InterPro" id="IPR027379">
    <property type="entry name" value="CLS_N"/>
</dbReference>
<name>A0A9J6QPJ8_9FIRM</name>
<dbReference type="GO" id="GO:0032049">
    <property type="term" value="P:cardiolipin biosynthetic process"/>
    <property type="evidence" value="ECO:0007669"/>
    <property type="project" value="UniProtKB-UniRule"/>
</dbReference>
<reference evidence="15" key="1">
    <citation type="submission" date="2022-09" db="EMBL/GenBank/DDBJ databases">
        <title>Culturomic study of gut microbiota in children with autism spectrum disorder.</title>
        <authorList>
            <person name="Efimov B.A."/>
            <person name="Chaplin A.V."/>
            <person name="Sokolova S.R."/>
            <person name="Pikina A.P."/>
            <person name="Korzhanova M."/>
            <person name="Belova V."/>
            <person name="Korostin D."/>
        </authorList>
    </citation>
    <scope>NUCLEOTIDE SEQUENCE</scope>
    <source>
        <strain evidence="15">ASD5510</strain>
    </source>
</reference>
<keyword evidence="7 13" id="KW-1133">Transmembrane helix</keyword>
<evidence type="ECO:0000256" key="3">
    <source>
        <dbReference type="ARBA" id="ARBA00022516"/>
    </source>
</evidence>
<accession>A0A9J6QPJ8</accession>
<dbReference type="PANTHER" id="PTHR21248:SF22">
    <property type="entry name" value="PHOSPHOLIPASE D"/>
    <property type="match status" value="1"/>
</dbReference>
<keyword evidence="11" id="KW-1208">Phospholipid metabolism</keyword>
<keyword evidence="6" id="KW-0677">Repeat</keyword>
<evidence type="ECO:0000256" key="10">
    <source>
        <dbReference type="ARBA" id="ARBA00023209"/>
    </source>
</evidence>
<dbReference type="EC" id="2.7.8.-" evidence="12"/>
<dbReference type="PANTHER" id="PTHR21248">
    <property type="entry name" value="CARDIOLIPIN SYNTHASE"/>
    <property type="match status" value="1"/>
</dbReference>
<keyword evidence="3" id="KW-0444">Lipid biosynthesis</keyword>
<keyword evidence="10" id="KW-0594">Phospholipid biosynthesis</keyword>
<dbReference type="CDD" id="cd09154">
    <property type="entry name" value="PLDc_SMU_988_like_1"/>
    <property type="match status" value="1"/>
</dbReference>
<keyword evidence="5 13" id="KW-0812">Transmembrane</keyword>
<evidence type="ECO:0000256" key="7">
    <source>
        <dbReference type="ARBA" id="ARBA00022989"/>
    </source>
</evidence>
<feature type="domain" description="PLD phosphodiesterase" evidence="14">
    <location>
        <begin position="429"/>
        <end position="456"/>
    </location>
</feature>
<dbReference type="Gene3D" id="3.30.870.10">
    <property type="entry name" value="Endonuclease Chain A"/>
    <property type="match status" value="2"/>
</dbReference>
<dbReference type="CDD" id="cd09160">
    <property type="entry name" value="PLDc_SMU_988_like_2"/>
    <property type="match status" value="1"/>
</dbReference>
<dbReference type="PROSITE" id="PS50035">
    <property type="entry name" value="PLD"/>
    <property type="match status" value="2"/>
</dbReference>
<dbReference type="GO" id="GO:0005886">
    <property type="term" value="C:plasma membrane"/>
    <property type="evidence" value="ECO:0007669"/>
    <property type="project" value="UniProtKB-SubCell"/>
</dbReference>
<evidence type="ECO:0000259" key="14">
    <source>
        <dbReference type="PROSITE" id="PS50035"/>
    </source>
</evidence>
<evidence type="ECO:0000256" key="11">
    <source>
        <dbReference type="ARBA" id="ARBA00023264"/>
    </source>
</evidence>
<evidence type="ECO:0000256" key="1">
    <source>
        <dbReference type="ARBA" id="ARBA00004651"/>
    </source>
</evidence>
<dbReference type="Pfam" id="PF13091">
    <property type="entry name" value="PLDc_2"/>
    <property type="match status" value="2"/>
</dbReference>
<feature type="transmembrane region" description="Helical" evidence="13">
    <location>
        <begin position="12"/>
        <end position="36"/>
    </location>
</feature>
<dbReference type="RefSeq" id="WP_253020042.1">
    <property type="nucleotide sequence ID" value="NZ_JAOSHN010000005.1"/>
</dbReference>
<evidence type="ECO:0000256" key="13">
    <source>
        <dbReference type="SAM" id="Phobius"/>
    </source>
</evidence>
<evidence type="ECO:0000256" key="2">
    <source>
        <dbReference type="ARBA" id="ARBA00022475"/>
    </source>
</evidence>
<keyword evidence="8" id="KW-0443">Lipid metabolism</keyword>
<feature type="domain" description="PLD phosphodiesterase" evidence="14">
    <location>
        <begin position="247"/>
        <end position="274"/>
    </location>
</feature>
<dbReference type="NCBIfam" id="TIGR04265">
    <property type="entry name" value="bac_cardiolipin"/>
    <property type="match status" value="1"/>
</dbReference>
<keyword evidence="2" id="KW-1003">Cell membrane</keyword>
<comment type="caution">
    <text evidence="15">The sequence shown here is derived from an EMBL/GenBank/DDBJ whole genome shotgun (WGS) entry which is preliminary data.</text>
</comment>
<keyword evidence="9 13" id="KW-0472">Membrane</keyword>
<evidence type="ECO:0000256" key="5">
    <source>
        <dbReference type="ARBA" id="ARBA00022692"/>
    </source>
</evidence>
<evidence type="ECO:0000256" key="12">
    <source>
        <dbReference type="NCBIfam" id="TIGR04265"/>
    </source>
</evidence>
<evidence type="ECO:0000256" key="6">
    <source>
        <dbReference type="ARBA" id="ARBA00022737"/>
    </source>
</evidence>
<feature type="transmembrane region" description="Helical" evidence="13">
    <location>
        <begin position="71"/>
        <end position="88"/>
    </location>
</feature>
<keyword evidence="16" id="KW-1185">Reference proteome</keyword>
<organism evidence="15 16">
    <name type="scientific">Hominibacterium faecale</name>
    <dbReference type="NCBI Taxonomy" id="2839743"/>
    <lineage>
        <taxon>Bacteria</taxon>
        <taxon>Bacillati</taxon>
        <taxon>Bacillota</taxon>
        <taxon>Clostridia</taxon>
        <taxon>Peptostreptococcales</taxon>
        <taxon>Anaerovoracaceae</taxon>
        <taxon>Hominibacterium</taxon>
    </lineage>
</organism>
<dbReference type="SMART" id="SM00155">
    <property type="entry name" value="PLDc"/>
    <property type="match status" value="2"/>
</dbReference>
<proteinExistence type="predicted"/>
<keyword evidence="4" id="KW-0808">Transferase</keyword>
<gene>
    <name evidence="15" type="primary">cls</name>
    <name evidence="15" type="ORF">OBO34_12270</name>
</gene>
<evidence type="ECO:0000256" key="4">
    <source>
        <dbReference type="ARBA" id="ARBA00022679"/>
    </source>
</evidence>
<dbReference type="InterPro" id="IPR025202">
    <property type="entry name" value="PLD-like_dom"/>
</dbReference>
<dbReference type="SUPFAM" id="SSF56024">
    <property type="entry name" value="Phospholipase D/nuclease"/>
    <property type="match status" value="2"/>
</dbReference>
<evidence type="ECO:0000256" key="8">
    <source>
        <dbReference type="ARBA" id="ARBA00023098"/>
    </source>
</evidence>
<sequence>MRKIKGLWKLLFGRTTLLVLLLLFQVAVLIGGFALLDKYVFLFNYIIGFISLIILLYILNARQNASFKLTWIMLIMFTPFFGVVFYLFTRVQPGTRFIARRIESTIEHQRPYLAQDPQLLKRLQAESPETAGLAKYIHDSGNYPTYENTQVKYFPSGEDKFREMVKALKEAKEFIFMEYFIVDKGFMWDTVLAILAQKVKEGVEVRFMYDGTCSLSLLPPKYPDKLRKMGIKCKVFAPIMPFLSTHQNNRDHRKVLVIDGHTAFTGGINLADEYINEIERFGHWKDTAVMVKGDAVKSFTLMFLQMWDIAEINTPTPTAKYIRSGFEPAMDLPAEGYVIPYGDSPYDTEYVGERVYMDILYNAKRYVHIMTPYLILDEEMITALTYAVKRGVEVIIMMPHVPDKIYAYLLARTYYGELIDAGVEIYEYTPGFVHAKVFTSDDEKAVVGTINLDFRSLYLHFEDAVFIYKNPAVASAEEDFQRTLEKCQKITKEDCRQYNVFKKLLGRVLRLVAPLM</sequence>
<protein>
    <recommendedName>
        <fullName evidence="12">Cardiolipin synthase</fullName>
        <ecNumber evidence="12">2.7.8.-</ecNumber>
    </recommendedName>
</protein>